<dbReference type="PROSITE" id="PS00027">
    <property type="entry name" value="HOMEOBOX_1"/>
    <property type="match status" value="1"/>
</dbReference>
<dbReference type="InterPro" id="IPR009057">
    <property type="entry name" value="Homeodomain-like_sf"/>
</dbReference>
<dbReference type="Proteomes" id="UP001283361">
    <property type="component" value="Unassembled WGS sequence"/>
</dbReference>
<evidence type="ECO:0000259" key="9">
    <source>
        <dbReference type="PROSITE" id="PS50071"/>
    </source>
</evidence>
<feature type="region of interest" description="Disordered" evidence="8">
    <location>
        <begin position="31"/>
        <end position="107"/>
    </location>
</feature>
<dbReference type="InterPro" id="IPR001356">
    <property type="entry name" value="HD"/>
</dbReference>
<feature type="region of interest" description="Disordered" evidence="8">
    <location>
        <begin position="255"/>
        <end position="276"/>
    </location>
</feature>
<evidence type="ECO:0000313" key="11">
    <source>
        <dbReference type="Proteomes" id="UP001283361"/>
    </source>
</evidence>
<keyword evidence="4 6" id="KW-0371">Homeobox</keyword>
<dbReference type="FunFam" id="1.10.10.60:FF:000040">
    <property type="entry name" value="T-cell leukemia homeobox protein 3"/>
    <property type="match status" value="1"/>
</dbReference>
<keyword evidence="5 6" id="KW-0539">Nucleus</keyword>
<keyword evidence="11" id="KW-1185">Reference proteome</keyword>
<dbReference type="PANTHER" id="PTHR45921:SF6">
    <property type="entry name" value="C15"/>
    <property type="match status" value="1"/>
</dbReference>
<dbReference type="InterPro" id="IPR000047">
    <property type="entry name" value="HTH_motif"/>
</dbReference>
<dbReference type="GO" id="GO:0000981">
    <property type="term" value="F:DNA-binding transcription factor activity, RNA polymerase II-specific"/>
    <property type="evidence" value="ECO:0007669"/>
    <property type="project" value="InterPro"/>
</dbReference>
<proteinExistence type="predicted"/>
<dbReference type="CDD" id="cd00086">
    <property type="entry name" value="homeodomain"/>
    <property type="match status" value="1"/>
</dbReference>
<dbReference type="PANTHER" id="PTHR45921">
    <property type="entry name" value="IP01054P"/>
    <property type="match status" value="1"/>
</dbReference>
<feature type="compositionally biased region" description="Basic and acidic residues" evidence="8">
    <location>
        <begin position="161"/>
        <end position="175"/>
    </location>
</feature>
<dbReference type="AlphaFoldDB" id="A0AAE0YG81"/>
<evidence type="ECO:0000256" key="2">
    <source>
        <dbReference type="ARBA" id="ARBA00022473"/>
    </source>
</evidence>
<evidence type="ECO:0000256" key="3">
    <source>
        <dbReference type="ARBA" id="ARBA00023125"/>
    </source>
</evidence>
<dbReference type="PROSITE" id="PS50071">
    <property type="entry name" value="HOMEOBOX_2"/>
    <property type="match status" value="1"/>
</dbReference>
<comment type="subcellular location">
    <subcellularLocation>
        <location evidence="1 6 7">Nucleus</location>
    </subcellularLocation>
</comment>
<feature type="region of interest" description="Disordered" evidence="8">
    <location>
        <begin position="128"/>
        <end position="240"/>
    </location>
</feature>
<name>A0AAE0YG81_9GAST</name>
<dbReference type="InterPro" id="IPR042247">
    <property type="entry name" value="TLX1/2/3"/>
</dbReference>
<feature type="domain" description="Homeobox" evidence="9">
    <location>
        <begin position="379"/>
        <end position="439"/>
    </location>
</feature>
<keyword evidence="2" id="KW-0217">Developmental protein</keyword>
<keyword evidence="3 6" id="KW-0238">DNA-binding</keyword>
<feature type="compositionally biased region" description="Basic and acidic residues" evidence="8">
    <location>
        <begin position="226"/>
        <end position="236"/>
    </location>
</feature>
<feature type="compositionally biased region" description="Low complexity" evidence="8">
    <location>
        <begin position="88"/>
        <end position="107"/>
    </location>
</feature>
<protein>
    <recommendedName>
        <fullName evidence="9">Homeobox domain-containing protein</fullName>
    </recommendedName>
</protein>
<dbReference type="PRINTS" id="PR00031">
    <property type="entry name" value="HTHREPRESSR"/>
</dbReference>
<sequence length="501" mass="54759">MHSRARISVNDSNNNSIEANKDCREMASNLPITHISPGDHGNKSFENDGKMSGCGDDGQCSEAEQASPLIVDQHSRTASPVDGKDLLLSRLPPSISPSSSLSLQSSSPTFQAAADTILDRSSSETAHSLRVSTNSHELELSPKSGLSFGIDRILGTSGSKRNRDSPPGELTERKSRVSSATPIFYQDSEGETRSKTYPARHRSISEDSSNCPTTPRSSAASPTEEEPSRDLTHGRPGDSAVLELEGDHTRHRLPSVAAQHGPSCPRPPVDSFHSFPAPAAGHLTRAGYQDIVLGDLTGHAGHTKSIPHNPYHSPGLFLPPPSDICRIEQRSPSSLTSLDLLPVRPILPDVFVCPWTGVQRDRFGLVRRIGHPYQNRTPPKRKKPRTAFTRQQVLELEKRFSRQKYLASAERSSLAKSLGMSDAQVKTWFQNRRTKWRRQTAEEREIERQAAHKFLLSLRPDDPPRPLSFPATPGVAMCPPVASQPGRLPQSQPEVAAVGSV</sequence>
<evidence type="ECO:0000256" key="1">
    <source>
        <dbReference type="ARBA" id="ARBA00004123"/>
    </source>
</evidence>
<evidence type="ECO:0000256" key="5">
    <source>
        <dbReference type="ARBA" id="ARBA00023242"/>
    </source>
</evidence>
<evidence type="ECO:0000256" key="7">
    <source>
        <dbReference type="RuleBase" id="RU000682"/>
    </source>
</evidence>
<dbReference type="SUPFAM" id="SSF46689">
    <property type="entry name" value="Homeodomain-like"/>
    <property type="match status" value="1"/>
</dbReference>
<dbReference type="InterPro" id="IPR017970">
    <property type="entry name" value="Homeobox_CS"/>
</dbReference>
<organism evidence="10 11">
    <name type="scientific">Elysia crispata</name>
    <name type="common">lettuce slug</name>
    <dbReference type="NCBI Taxonomy" id="231223"/>
    <lineage>
        <taxon>Eukaryota</taxon>
        <taxon>Metazoa</taxon>
        <taxon>Spiralia</taxon>
        <taxon>Lophotrochozoa</taxon>
        <taxon>Mollusca</taxon>
        <taxon>Gastropoda</taxon>
        <taxon>Heterobranchia</taxon>
        <taxon>Euthyneura</taxon>
        <taxon>Panpulmonata</taxon>
        <taxon>Sacoglossa</taxon>
        <taxon>Placobranchoidea</taxon>
        <taxon>Plakobranchidae</taxon>
        <taxon>Elysia</taxon>
    </lineage>
</organism>
<accession>A0AAE0YG81</accession>
<dbReference type="GO" id="GO:0005634">
    <property type="term" value="C:nucleus"/>
    <property type="evidence" value="ECO:0007669"/>
    <property type="project" value="UniProtKB-SubCell"/>
</dbReference>
<feature type="compositionally biased region" description="Basic and acidic residues" evidence="8">
    <location>
        <begin position="40"/>
        <end position="49"/>
    </location>
</feature>
<evidence type="ECO:0000256" key="6">
    <source>
        <dbReference type="PROSITE-ProRule" id="PRU00108"/>
    </source>
</evidence>
<feature type="region of interest" description="Disordered" evidence="8">
    <location>
        <begin position="479"/>
        <end position="501"/>
    </location>
</feature>
<dbReference type="GO" id="GO:0000978">
    <property type="term" value="F:RNA polymerase II cis-regulatory region sequence-specific DNA binding"/>
    <property type="evidence" value="ECO:0007669"/>
    <property type="project" value="TreeGrafter"/>
</dbReference>
<evidence type="ECO:0000256" key="8">
    <source>
        <dbReference type="SAM" id="MobiDB-lite"/>
    </source>
</evidence>
<dbReference type="GO" id="GO:0048513">
    <property type="term" value="P:animal organ development"/>
    <property type="evidence" value="ECO:0007669"/>
    <property type="project" value="TreeGrafter"/>
</dbReference>
<feature type="DNA-binding region" description="Homeobox" evidence="6">
    <location>
        <begin position="381"/>
        <end position="440"/>
    </location>
</feature>
<evidence type="ECO:0000313" key="10">
    <source>
        <dbReference type="EMBL" id="KAK3743064.1"/>
    </source>
</evidence>
<gene>
    <name evidence="10" type="ORF">RRG08_063930</name>
</gene>
<dbReference type="EMBL" id="JAWDGP010006323">
    <property type="protein sequence ID" value="KAK3743064.1"/>
    <property type="molecule type" value="Genomic_DNA"/>
</dbReference>
<evidence type="ECO:0000256" key="4">
    <source>
        <dbReference type="ARBA" id="ARBA00023155"/>
    </source>
</evidence>
<comment type="caution">
    <text evidence="10">The sequence shown here is derived from an EMBL/GenBank/DDBJ whole genome shotgun (WGS) entry which is preliminary data.</text>
</comment>
<dbReference type="Pfam" id="PF00046">
    <property type="entry name" value="Homeodomain"/>
    <property type="match status" value="1"/>
</dbReference>
<dbReference type="Gene3D" id="1.10.10.60">
    <property type="entry name" value="Homeodomain-like"/>
    <property type="match status" value="1"/>
</dbReference>
<reference evidence="10" key="1">
    <citation type="journal article" date="2023" name="G3 (Bethesda)">
        <title>A reference genome for the long-term kleptoplast-retaining sea slug Elysia crispata morphotype clarki.</title>
        <authorList>
            <person name="Eastman K.E."/>
            <person name="Pendleton A.L."/>
            <person name="Shaikh M.A."/>
            <person name="Suttiyut T."/>
            <person name="Ogas R."/>
            <person name="Tomko P."/>
            <person name="Gavelis G."/>
            <person name="Widhalm J.R."/>
            <person name="Wisecaver J.H."/>
        </authorList>
    </citation>
    <scope>NUCLEOTIDE SEQUENCE</scope>
    <source>
        <strain evidence="10">ECLA1</strain>
    </source>
</reference>
<dbReference type="SMART" id="SM00389">
    <property type="entry name" value="HOX"/>
    <property type="match status" value="1"/>
</dbReference>